<feature type="transmembrane region" description="Helical" evidence="7">
    <location>
        <begin position="142"/>
        <end position="163"/>
    </location>
</feature>
<dbReference type="GO" id="GO:0008932">
    <property type="term" value="F:lytic endotransglycosylase activity"/>
    <property type="evidence" value="ECO:0007669"/>
    <property type="project" value="UniProtKB-UniRule"/>
</dbReference>
<evidence type="ECO:0000256" key="5">
    <source>
        <dbReference type="ARBA" id="ARBA00023239"/>
    </source>
</evidence>
<evidence type="ECO:0000256" key="4">
    <source>
        <dbReference type="ARBA" id="ARBA00023136"/>
    </source>
</evidence>
<evidence type="ECO:0000256" key="1">
    <source>
        <dbReference type="ARBA" id="ARBA00022475"/>
    </source>
</evidence>
<dbReference type="GO" id="GO:0005886">
    <property type="term" value="C:plasma membrane"/>
    <property type="evidence" value="ECO:0007669"/>
    <property type="project" value="UniProtKB-SubCell"/>
</dbReference>
<feature type="compositionally biased region" description="Basic and acidic residues" evidence="8">
    <location>
        <begin position="101"/>
        <end position="114"/>
    </location>
</feature>
<dbReference type="Pfam" id="PF02618">
    <property type="entry name" value="YceG"/>
    <property type="match status" value="1"/>
</dbReference>
<evidence type="ECO:0000256" key="8">
    <source>
        <dbReference type="SAM" id="MobiDB-lite"/>
    </source>
</evidence>
<dbReference type="InterPro" id="IPR003770">
    <property type="entry name" value="MLTG-like"/>
</dbReference>
<comment type="similarity">
    <text evidence="7">Belongs to the transglycosylase MltG family.</text>
</comment>
<dbReference type="RefSeq" id="WP_110035574.1">
    <property type="nucleotide sequence ID" value="NZ_QGTL01000001.1"/>
</dbReference>
<reference evidence="9 10" key="1">
    <citation type="submission" date="2018-05" db="EMBL/GenBank/DDBJ databases">
        <title>Genomic Encyclopedia of Type Strains, Phase IV (KMG-IV): sequencing the most valuable type-strain genomes for metagenomic binning, comparative biology and taxonomic classification.</title>
        <authorList>
            <person name="Goeker M."/>
        </authorList>
    </citation>
    <scope>NUCLEOTIDE SEQUENCE [LARGE SCALE GENOMIC DNA]</scope>
    <source>
        <strain evidence="9 10">DSM 44717</strain>
    </source>
</reference>
<comment type="catalytic activity">
    <reaction evidence="7">
        <text>a peptidoglycan chain = a peptidoglycan chain with N-acetyl-1,6-anhydromuramyl-[peptide] at the reducing end + a peptidoglycan chain with N-acetylglucosamine at the non-reducing end.</text>
        <dbReference type="EC" id="4.2.2.29"/>
    </reaction>
</comment>
<feature type="site" description="Important for catalytic activity" evidence="7">
    <location>
        <position position="395"/>
    </location>
</feature>
<evidence type="ECO:0000313" key="10">
    <source>
        <dbReference type="Proteomes" id="UP000246410"/>
    </source>
</evidence>
<protein>
    <recommendedName>
        <fullName evidence="7">Endolytic murein transglycosylase</fullName>
        <ecNumber evidence="7">4.2.2.29</ecNumber>
    </recommendedName>
    <alternativeName>
        <fullName evidence="7">Peptidoglycan lytic transglycosylase</fullName>
    </alternativeName>
    <alternativeName>
        <fullName evidence="7">Peptidoglycan polymerization terminase</fullName>
    </alternativeName>
</protein>
<dbReference type="PANTHER" id="PTHR30518">
    <property type="entry name" value="ENDOLYTIC MUREIN TRANSGLYCOSYLASE"/>
    <property type="match status" value="1"/>
</dbReference>
<keyword evidence="2 7" id="KW-0812">Transmembrane</keyword>
<evidence type="ECO:0000313" key="9">
    <source>
        <dbReference type="EMBL" id="PWV80966.1"/>
    </source>
</evidence>
<dbReference type="AlphaFoldDB" id="A0A317NZU7"/>
<feature type="region of interest" description="Disordered" evidence="8">
    <location>
        <begin position="1"/>
        <end position="137"/>
    </location>
</feature>
<keyword evidence="10" id="KW-1185">Reference proteome</keyword>
<feature type="compositionally biased region" description="Low complexity" evidence="8">
    <location>
        <begin position="81"/>
        <end position="100"/>
    </location>
</feature>
<dbReference type="GO" id="GO:0009252">
    <property type="term" value="P:peptidoglycan biosynthetic process"/>
    <property type="evidence" value="ECO:0007669"/>
    <property type="project" value="UniProtKB-UniRule"/>
</dbReference>
<evidence type="ECO:0000256" key="6">
    <source>
        <dbReference type="ARBA" id="ARBA00023316"/>
    </source>
</evidence>
<dbReference type="EC" id="4.2.2.29" evidence="7"/>
<sequence length="516" mass="55667">MTDRWARAEERYRAREADRRYPRRDDWGLDARTARAEPEPDPAHWDDDDDTNVIPRYEDEVYDEPEPEPEPVAPARRRPPAGRAPAGGRAAPARGRGPSARGREGAGRGKEPAGRGKAASGRSKRSRIASRKAAERKRRRRNLWAVGAVLVVLFVAAAGFAGYKLMSGFTPPEDFAGPPGAPVVVQVHSGDTATQIAESMKEKGVVASAEAFYEAAVRNSNMNGVQPGFYAVQQNSPAEHAVTTLVSKSSRVGNLVVSEGRQLHDQHDVNTGARKEGIYTKIAAASCIGTAPAAKCVTYEQLDAAGASTDLAALGVPDWAKQSVAAAPDRRRQLDGLIAAGTLDFDPSGGPVDILRQLITTSAAQYESTGLLRSGATNQLDPYQTLIAASLVEREALPPDMPKVARVIVNRLRIDQPLQFDSTVNYSLDKTEVATTDADRAEVTPWNTYAMSGLPANPIAAPSLKALEAMENPEPGTWLYFVTIDQKGTTLFTESYAEHLRNIQKAHQSGILDSGR</sequence>
<dbReference type="PANTHER" id="PTHR30518:SF2">
    <property type="entry name" value="ENDOLYTIC MUREIN TRANSGLYCOSYLASE"/>
    <property type="match status" value="1"/>
</dbReference>
<proteinExistence type="inferred from homology"/>
<dbReference type="GO" id="GO:0071555">
    <property type="term" value="P:cell wall organization"/>
    <property type="evidence" value="ECO:0007669"/>
    <property type="project" value="UniProtKB-KW"/>
</dbReference>
<evidence type="ECO:0000256" key="2">
    <source>
        <dbReference type="ARBA" id="ARBA00022692"/>
    </source>
</evidence>
<feature type="compositionally biased region" description="Basic and acidic residues" evidence="8">
    <location>
        <begin position="1"/>
        <end position="45"/>
    </location>
</feature>
<evidence type="ECO:0000256" key="7">
    <source>
        <dbReference type="HAMAP-Rule" id="MF_02065"/>
    </source>
</evidence>
<name>A0A317NZU7_9NOCA</name>
<keyword evidence="6 7" id="KW-0961">Cell wall biogenesis/degradation</keyword>
<organism evidence="9 10">
    <name type="scientific">Nocardia neocaledoniensis</name>
    <dbReference type="NCBI Taxonomy" id="236511"/>
    <lineage>
        <taxon>Bacteria</taxon>
        <taxon>Bacillati</taxon>
        <taxon>Actinomycetota</taxon>
        <taxon>Actinomycetes</taxon>
        <taxon>Mycobacteriales</taxon>
        <taxon>Nocardiaceae</taxon>
        <taxon>Nocardia</taxon>
    </lineage>
</organism>
<accession>A0A317NZU7</accession>
<feature type="compositionally biased region" description="Basic residues" evidence="8">
    <location>
        <begin position="122"/>
        <end position="137"/>
    </location>
</feature>
<keyword evidence="4 7" id="KW-0472">Membrane</keyword>
<dbReference type="Gene3D" id="3.30.1490.480">
    <property type="entry name" value="Endolytic murein transglycosylase"/>
    <property type="match status" value="1"/>
</dbReference>
<feature type="compositionally biased region" description="Acidic residues" evidence="8">
    <location>
        <begin position="60"/>
        <end position="69"/>
    </location>
</feature>
<dbReference type="Proteomes" id="UP000246410">
    <property type="component" value="Unassembled WGS sequence"/>
</dbReference>
<keyword evidence="1 7" id="KW-1003">Cell membrane</keyword>
<comment type="subcellular location">
    <subcellularLocation>
        <location evidence="7">Cell membrane</location>
        <topology evidence="7">Single-pass membrane protein</topology>
    </subcellularLocation>
</comment>
<evidence type="ECO:0000256" key="3">
    <source>
        <dbReference type="ARBA" id="ARBA00022989"/>
    </source>
</evidence>
<keyword evidence="3 7" id="KW-1133">Transmembrane helix</keyword>
<comment type="caution">
    <text evidence="9">The sequence shown here is derived from an EMBL/GenBank/DDBJ whole genome shotgun (WGS) entry which is preliminary data.</text>
</comment>
<dbReference type="EMBL" id="QGTL01000001">
    <property type="protein sequence ID" value="PWV80966.1"/>
    <property type="molecule type" value="Genomic_DNA"/>
</dbReference>
<dbReference type="HAMAP" id="MF_02065">
    <property type="entry name" value="MltG"/>
    <property type="match status" value="1"/>
</dbReference>
<keyword evidence="5 7" id="KW-0456">Lyase</keyword>
<comment type="function">
    <text evidence="7">Functions as a peptidoglycan terminase that cleaves nascent peptidoglycan strands endolytically to terminate their elongation.</text>
</comment>
<gene>
    <name evidence="7" type="primary">mltG</name>
    <name evidence="9" type="ORF">DFR69_101302</name>
</gene>